<evidence type="ECO:0000313" key="9">
    <source>
        <dbReference type="Proteomes" id="UP000001593"/>
    </source>
</evidence>
<evidence type="ECO:0000313" key="8">
    <source>
        <dbReference type="EMBL" id="EDO38951.1"/>
    </source>
</evidence>
<dbReference type="eggNOG" id="KOG3656">
    <property type="taxonomic scope" value="Eukaryota"/>
</dbReference>
<keyword evidence="4 6" id="KW-1133">Transmembrane helix</keyword>
<dbReference type="SMART" id="SM01381">
    <property type="entry name" value="7TM_GPCR_Srsx"/>
    <property type="match status" value="1"/>
</dbReference>
<dbReference type="InterPro" id="IPR000276">
    <property type="entry name" value="GPCR_Rhodpsn"/>
</dbReference>
<dbReference type="SUPFAM" id="SSF81321">
    <property type="entry name" value="Family A G protein-coupled receptor-like"/>
    <property type="match status" value="1"/>
</dbReference>
<protein>
    <recommendedName>
        <fullName evidence="7">G-protein coupled receptors family 1 profile domain-containing protein</fullName>
    </recommendedName>
</protein>
<feature type="domain" description="G-protein coupled receptors family 1 profile" evidence="7">
    <location>
        <begin position="48"/>
        <end position="291"/>
    </location>
</feature>
<dbReference type="Pfam" id="PF00001">
    <property type="entry name" value="7tm_1"/>
    <property type="match status" value="2"/>
</dbReference>
<keyword evidence="5 6" id="KW-0472">Membrane</keyword>
<dbReference type="Proteomes" id="UP000001593">
    <property type="component" value="Unassembled WGS sequence"/>
</dbReference>
<evidence type="ECO:0000259" key="7">
    <source>
        <dbReference type="PROSITE" id="PS50262"/>
    </source>
</evidence>
<dbReference type="InterPro" id="IPR017452">
    <property type="entry name" value="GPCR_Rhodpsn_7TM"/>
</dbReference>
<feature type="transmembrane region" description="Helical" evidence="6">
    <location>
        <begin position="102"/>
        <end position="125"/>
    </location>
</feature>
<comment type="subcellular location">
    <subcellularLocation>
        <location evidence="1">Cell membrane</location>
        <topology evidence="1">Multi-pass membrane protein</topology>
    </subcellularLocation>
</comment>
<accession>A7SBI5</accession>
<evidence type="ECO:0000256" key="4">
    <source>
        <dbReference type="ARBA" id="ARBA00022989"/>
    </source>
</evidence>
<keyword evidence="9" id="KW-1185">Reference proteome</keyword>
<reference evidence="8 9" key="1">
    <citation type="journal article" date="2007" name="Science">
        <title>Sea anemone genome reveals ancestral eumetazoan gene repertoire and genomic organization.</title>
        <authorList>
            <person name="Putnam N.H."/>
            <person name="Srivastava M."/>
            <person name="Hellsten U."/>
            <person name="Dirks B."/>
            <person name="Chapman J."/>
            <person name="Salamov A."/>
            <person name="Terry A."/>
            <person name="Shapiro H."/>
            <person name="Lindquist E."/>
            <person name="Kapitonov V.V."/>
            <person name="Jurka J."/>
            <person name="Genikhovich G."/>
            <person name="Grigoriev I.V."/>
            <person name="Lucas S.M."/>
            <person name="Steele R.E."/>
            <person name="Finnerty J.R."/>
            <person name="Technau U."/>
            <person name="Martindale M.Q."/>
            <person name="Rokhsar D.S."/>
        </authorList>
    </citation>
    <scope>NUCLEOTIDE SEQUENCE [LARGE SCALE GENOMIC DNA]</scope>
    <source>
        <strain evidence="9">CH2 X CH6</strain>
    </source>
</reference>
<feature type="transmembrane region" description="Helical" evidence="6">
    <location>
        <begin position="177"/>
        <end position="196"/>
    </location>
</feature>
<dbReference type="PROSITE" id="PS50262">
    <property type="entry name" value="G_PROTEIN_RECEP_F1_2"/>
    <property type="match status" value="1"/>
</dbReference>
<dbReference type="OMA" id="CGDILAH"/>
<name>A7SBI5_NEMVE</name>
<dbReference type="AlphaFoldDB" id="A7SBI5"/>
<dbReference type="HOGENOM" id="CLU_009579_14_1_1"/>
<evidence type="ECO:0000256" key="2">
    <source>
        <dbReference type="ARBA" id="ARBA00022475"/>
    </source>
</evidence>
<dbReference type="OrthoDB" id="9894375at2759"/>
<sequence>MNSSSGMNMRRLCTEYLLSKNVDMNFDYASEIAIIAINSVLTLPTIALNLFVITTIIKTPSLRKPSNILLCMLAFTDLGVGVIIQPLYIVRKIAVLMEDLTLYCRLLQCGDILAHLICVPSFFIVTATSVDRYLAITTGVRYRQIVTTFRVICAGIGSFMLAVLVTMTRILANKEKFMSLAALVMFACLCVIIYSYTKSVTALKNLQNKVAIGSPDSSGRKQARCVIDVDKYKHALGTLVMVTTVLFFCYIPFVSVVIGIAINGRSRSMNTAREATFSLLYLNSCLTPMVYSCRSKELREAGLRLLRLKRRGSDPTVSTTHFDQTAIEM</sequence>
<proteinExistence type="predicted"/>
<organism evidence="8 9">
    <name type="scientific">Nematostella vectensis</name>
    <name type="common">Starlet sea anemone</name>
    <dbReference type="NCBI Taxonomy" id="45351"/>
    <lineage>
        <taxon>Eukaryota</taxon>
        <taxon>Metazoa</taxon>
        <taxon>Cnidaria</taxon>
        <taxon>Anthozoa</taxon>
        <taxon>Hexacorallia</taxon>
        <taxon>Actiniaria</taxon>
        <taxon>Edwardsiidae</taxon>
        <taxon>Nematostella</taxon>
    </lineage>
</organism>
<dbReference type="GO" id="GO:0005886">
    <property type="term" value="C:plasma membrane"/>
    <property type="evidence" value="ECO:0007669"/>
    <property type="project" value="UniProtKB-SubCell"/>
</dbReference>
<feature type="transmembrane region" description="Helical" evidence="6">
    <location>
        <begin position="32"/>
        <end position="54"/>
    </location>
</feature>
<feature type="transmembrane region" description="Helical" evidence="6">
    <location>
        <begin position="66"/>
        <end position="90"/>
    </location>
</feature>
<evidence type="ECO:0000256" key="3">
    <source>
        <dbReference type="ARBA" id="ARBA00022692"/>
    </source>
</evidence>
<dbReference type="InParanoid" id="A7SBI5"/>
<evidence type="ECO:0000256" key="6">
    <source>
        <dbReference type="SAM" id="Phobius"/>
    </source>
</evidence>
<dbReference type="PhylomeDB" id="A7SBI5"/>
<dbReference type="EMBL" id="DS469616">
    <property type="protein sequence ID" value="EDO38951.1"/>
    <property type="molecule type" value="Genomic_DNA"/>
</dbReference>
<dbReference type="PRINTS" id="PR00237">
    <property type="entry name" value="GPCRRHODOPSN"/>
</dbReference>
<dbReference type="Gene3D" id="1.20.1070.10">
    <property type="entry name" value="Rhodopsin 7-helix transmembrane proteins"/>
    <property type="match status" value="1"/>
</dbReference>
<gene>
    <name evidence="8" type="ORF">NEMVEDRAFT_v1g209719</name>
</gene>
<keyword evidence="2" id="KW-1003">Cell membrane</keyword>
<feature type="transmembrane region" description="Helical" evidence="6">
    <location>
        <begin position="239"/>
        <end position="262"/>
    </location>
</feature>
<evidence type="ECO:0000256" key="5">
    <source>
        <dbReference type="ARBA" id="ARBA00023136"/>
    </source>
</evidence>
<dbReference type="GO" id="GO:0004930">
    <property type="term" value="F:G protein-coupled receptor activity"/>
    <property type="evidence" value="ECO:0007669"/>
    <property type="project" value="InterPro"/>
</dbReference>
<evidence type="ECO:0000256" key="1">
    <source>
        <dbReference type="ARBA" id="ARBA00004651"/>
    </source>
</evidence>
<dbReference type="PANTHER" id="PTHR22750">
    <property type="entry name" value="G-PROTEIN COUPLED RECEPTOR"/>
    <property type="match status" value="1"/>
</dbReference>
<keyword evidence="3 6" id="KW-0812">Transmembrane</keyword>
<feature type="transmembrane region" description="Helical" evidence="6">
    <location>
        <begin position="145"/>
        <end position="165"/>
    </location>
</feature>